<name>A0ACC6QY77_9GAMM</name>
<sequence>MAGILDLNTLLKSMSPELKQGEYIFCCLAGSLADYVHLNPLASYVEDEGLTLILNANTADKAGITYEGKYNLITLNVHSSLEAVGLTAAVSAKLTEYNISANVVAAFYHDHIFVQTDKAQSAIKALSEIGKV</sequence>
<dbReference type="EMBL" id="JBAKAX010000001">
    <property type="protein sequence ID" value="MEL0602548.1"/>
    <property type="molecule type" value="Genomic_DNA"/>
</dbReference>
<proteinExistence type="predicted"/>
<evidence type="ECO:0000313" key="1">
    <source>
        <dbReference type="EMBL" id="MEL0602548.1"/>
    </source>
</evidence>
<organism evidence="1 2">
    <name type="scientific">Pseudoalteromonas undina</name>
    <dbReference type="NCBI Taxonomy" id="43660"/>
    <lineage>
        <taxon>Bacteria</taxon>
        <taxon>Pseudomonadati</taxon>
        <taxon>Pseudomonadota</taxon>
        <taxon>Gammaproteobacteria</taxon>
        <taxon>Alteromonadales</taxon>
        <taxon>Pseudoalteromonadaceae</taxon>
        <taxon>Pseudoalteromonas</taxon>
    </lineage>
</organism>
<keyword evidence="2" id="KW-1185">Reference proteome</keyword>
<protein>
    <submittedName>
        <fullName evidence="1">ACT domain-containing protein</fullName>
    </submittedName>
</protein>
<evidence type="ECO:0000313" key="2">
    <source>
        <dbReference type="Proteomes" id="UP001374952"/>
    </source>
</evidence>
<accession>A0ACC6QY77</accession>
<comment type="caution">
    <text evidence="1">The sequence shown here is derived from an EMBL/GenBank/DDBJ whole genome shotgun (WGS) entry which is preliminary data.</text>
</comment>
<reference evidence="1" key="1">
    <citation type="submission" date="2024-02" db="EMBL/GenBank/DDBJ databases">
        <title>Bacteria isolated from the canopy kelp, Nereocystis luetkeana.</title>
        <authorList>
            <person name="Pfister C.A."/>
            <person name="Younker I.T."/>
            <person name="Light S.H."/>
        </authorList>
    </citation>
    <scope>NUCLEOTIDE SEQUENCE</scope>
    <source>
        <strain evidence="1">TN.2.01</strain>
    </source>
</reference>
<gene>
    <name evidence="1" type="ORF">V6250_00115</name>
</gene>
<dbReference type="Proteomes" id="UP001374952">
    <property type="component" value="Unassembled WGS sequence"/>
</dbReference>